<feature type="transmembrane region" description="Helical" evidence="1">
    <location>
        <begin position="182"/>
        <end position="200"/>
    </location>
</feature>
<protein>
    <submittedName>
        <fullName evidence="2">Low temperature requirement protein LtrA</fullName>
    </submittedName>
</protein>
<feature type="transmembrane region" description="Helical" evidence="1">
    <location>
        <begin position="347"/>
        <end position="365"/>
    </location>
</feature>
<keyword evidence="1" id="KW-0812">Transmembrane</keyword>
<feature type="transmembrane region" description="Helical" evidence="1">
    <location>
        <begin position="371"/>
        <end position="391"/>
    </location>
</feature>
<accession>A0A1C6T9V8</accession>
<name>A0A1C6T9V8_9ACTN</name>
<dbReference type="InterPro" id="IPR010640">
    <property type="entry name" value="Low_temperature_requirement_A"/>
</dbReference>
<dbReference type="PANTHER" id="PTHR36840:SF1">
    <property type="entry name" value="BLL5714 PROTEIN"/>
    <property type="match status" value="1"/>
</dbReference>
<keyword evidence="3" id="KW-1185">Reference proteome</keyword>
<feature type="transmembrane region" description="Helical" evidence="1">
    <location>
        <begin position="155"/>
        <end position="176"/>
    </location>
</feature>
<evidence type="ECO:0000313" key="2">
    <source>
        <dbReference type="EMBL" id="SCL38427.1"/>
    </source>
</evidence>
<keyword evidence="1" id="KW-1133">Transmembrane helix</keyword>
<feature type="transmembrane region" description="Helical" evidence="1">
    <location>
        <begin position="319"/>
        <end position="340"/>
    </location>
</feature>
<feature type="transmembrane region" description="Helical" evidence="1">
    <location>
        <begin position="244"/>
        <end position="268"/>
    </location>
</feature>
<feature type="transmembrane region" description="Helical" evidence="1">
    <location>
        <begin position="67"/>
        <end position="89"/>
    </location>
</feature>
<keyword evidence="1" id="KW-0472">Membrane</keyword>
<dbReference type="PANTHER" id="PTHR36840">
    <property type="entry name" value="BLL5714 PROTEIN"/>
    <property type="match status" value="1"/>
</dbReference>
<feature type="transmembrane region" description="Helical" evidence="1">
    <location>
        <begin position="280"/>
        <end position="299"/>
    </location>
</feature>
<gene>
    <name evidence="2" type="ORF">GA0070624_6212</name>
</gene>
<dbReference type="Proteomes" id="UP000199413">
    <property type="component" value="Unassembled WGS sequence"/>
</dbReference>
<feature type="transmembrane region" description="Helical" evidence="1">
    <location>
        <begin position="125"/>
        <end position="143"/>
    </location>
</feature>
<proteinExistence type="predicted"/>
<feature type="transmembrane region" description="Helical" evidence="1">
    <location>
        <begin position="220"/>
        <end position="238"/>
    </location>
</feature>
<reference evidence="3" key="1">
    <citation type="submission" date="2016-06" db="EMBL/GenBank/DDBJ databases">
        <authorList>
            <person name="Varghese N."/>
            <person name="Submissions Spin"/>
        </authorList>
    </citation>
    <scope>NUCLEOTIDE SEQUENCE [LARGE SCALE GENOMIC DNA]</scope>
    <source>
        <strain evidence="3">DSM 45431</strain>
    </source>
</reference>
<dbReference type="EMBL" id="FMHV01000002">
    <property type="protein sequence ID" value="SCL38427.1"/>
    <property type="molecule type" value="Genomic_DNA"/>
</dbReference>
<sequence length="397" mass="42248">MRRVRAGGAPSPGRLAARFALPAPSRPRGKAGQRHATWLELFFDVIFVFALGAVVDRLGDEPVPRPSAVLTVCGLFVVLQWAWVGQVFYDTRYDPDDTPHRLLVLVALVGAGALTLGVREAPEGVLLPAGYLLVRGVLLLLYLRARPTGAPARQVTGIYLVGFGIGWVIWLASLAVPASARPAFWIAGMAVELATPWVGLRRLNRSPVDVVHLPERIGQFAIIVLGSTLANLLTAVPAHPTPGIIGSAAVAFAVPASVWWVYTTFVNTGLAMARLRGGQAYTYVHIAMNAGLLLLGWSLGQLVRQIEADAPTTPTALRAVLAATLLTWMLCGLGLSWLAVQRPGVRRLAITGYGIASVTAIAVAVARPLPLLVLLAIALVGYAVLLTRHLTALARAR</sequence>
<dbReference type="STRING" id="568872.GA0070624_6212"/>
<organism evidence="2 3">
    <name type="scientific">Micromonospora rhizosphaerae</name>
    <dbReference type="NCBI Taxonomy" id="568872"/>
    <lineage>
        <taxon>Bacteria</taxon>
        <taxon>Bacillati</taxon>
        <taxon>Actinomycetota</taxon>
        <taxon>Actinomycetes</taxon>
        <taxon>Micromonosporales</taxon>
        <taxon>Micromonosporaceae</taxon>
        <taxon>Micromonospora</taxon>
    </lineage>
</organism>
<dbReference type="RefSeq" id="WP_176731937.1">
    <property type="nucleotide sequence ID" value="NZ_FMHV01000002.1"/>
</dbReference>
<evidence type="ECO:0000313" key="3">
    <source>
        <dbReference type="Proteomes" id="UP000199413"/>
    </source>
</evidence>
<feature type="transmembrane region" description="Helical" evidence="1">
    <location>
        <begin position="36"/>
        <end position="55"/>
    </location>
</feature>
<dbReference type="Pfam" id="PF06772">
    <property type="entry name" value="LtrA"/>
    <property type="match status" value="1"/>
</dbReference>
<evidence type="ECO:0000256" key="1">
    <source>
        <dbReference type="SAM" id="Phobius"/>
    </source>
</evidence>
<dbReference type="AlphaFoldDB" id="A0A1C6T9V8"/>
<feature type="transmembrane region" description="Helical" evidence="1">
    <location>
        <begin position="101"/>
        <end position="119"/>
    </location>
</feature>